<dbReference type="AlphaFoldDB" id="A0A182FWU3"/>
<protein>
    <submittedName>
        <fullName evidence="1">Uncharacterized protein</fullName>
    </submittedName>
</protein>
<dbReference type="EnsemblMetazoa" id="AALB014131-RA">
    <property type="protein sequence ID" value="AALB014131-PA"/>
    <property type="gene ID" value="AALB014131"/>
</dbReference>
<dbReference type="VEuPathDB" id="VectorBase:AALB014131"/>
<evidence type="ECO:0000313" key="2">
    <source>
        <dbReference type="Proteomes" id="UP000069272"/>
    </source>
</evidence>
<proteinExistence type="predicted"/>
<keyword evidence="2" id="KW-1185">Reference proteome</keyword>
<name>A0A182FWU3_ANOAL</name>
<reference evidence="1" key="2">
    <citation type="submission" date="2022-08" db="UniProtKB">
        <authorList>
            <consortium name="EnsemblMetazoa"/>
        </authorList>
    </citation>
    <scope>IDENTIFICATION</scope>
    <source>
        <strain evidence="1">STECLA/ALBI9_A</strain>
    </source>
</reference>
<reference evidence="1 2" key="1">
    <citation type="journal article" date="2017" name="G3 (Bethesda)">
        <title>The Physical Genome Mapping of Anopheles albimanus Corrected Scaffold Misassemblies and Identified Interarm Rearrangements in Genus Anopheles.</title>
        <authorList>
            <person name="Artemov G.N."/>
            <person name="Peery A.N."/>
            <person name="Jiang X."/>
            <person name="Tu Z."/>
            <person name="Stegniy V.N."/>
            <person name="Sharakhova M.V."/>
            <person name="Sharakhov I.V."/>
        </authorList>
    </citation>
    <scope>NUCLEOTIDE SEQUENCE [LARGE SCALE GENOMIC DNA]</scope>
    <source>
        <strain evidence="1 2">ALBI9_A</strain>
    </source>
</reference>
<dbReference type="Proteomes" id="UP000069272">
    <property type="component" value="Chromosome 2L"/>
</dbReference>
<organism evidence="1 2">
    <name type="scientific">Anopheles albimanus</name>
    <name type="common">New world malaria mosquito</name>
    <dbReference type="NCBI Taxonomy" id="7167"/>
    <lineage>
        <taxon>Eukaryota</taxon>
        <taxon>Metazoa</taxon>
        <taxon>Ecdysozoa</taxon>
        <taxon>Arthropoda</taxon>
        <taxon>Hexapoda</taxon>
        <taxon>Insecta</taxon>
        <taxon>Pterygota</taxon>
        <taxon>Neoptera</taxon>
        <taxon>Endopterygota</taxon>
        <taxon>Diptera</taxon>
        <taxon>Nematocera</taxon>
        <taxon>Culicoidea</taxon>
        <taxon>Culicidae</taxon>
        <taxon>Anophelinae</taxon>
        <taxon>Anopheles</taxon>
    </lineage>
</organism>
<accession>A0A182FWU3</accession>
<evidence type="ECO:0000313" key="1">
    <source>
        <dbReference type="EnsemblMetazoa" id="AALB014131-PA"/>
    </source>
</evidence>
<sequence>MCNSEGLSCGHVIISSDTAYHNNL</sequence>